<dbReference type="STRING" id="1141098.A0A1Y2E738"/>
<feature type="compositionally biased region" description="Polar residues" evidence="4">
    <location>
        <begin position="63"/>
        <end position="72"/>
    </location>
</feature>
<gene>
    <name evidence="5" type="ORF">BCR38DRAFT_426046</name>
</gene>
<feature type="region of interest" description="Disordered" evidence="4">
    <location>
        <begin position="46"/>
        <end position="72"/>
    </location>
</feature>
<dbReference type="GO" id="GO:0005737">
    <property type="term" value="C:cytoplasm"/>
    <property type="evidence" value="ECO:0007669"/>
    <property type="project" value="TreeGrafter"/>
</dbReference>
<proteinExistence type="predicted"/>
<dbReference type="InterPro" id="IPR036322">
    <property type="entry name" value="WD40_repeat_dom_sf"/>
</dbReference>
<dbReference type="Gene3D" id="2.130.10.10">
    <property type="entry name" value="YVTN repeat-like/Quinoprotein amine dehydrogenase"/>
    <property type="match status" value="1"/>
</dbReference>
<dbReference type="PANTHER" id="PTHR46042:SF1">
    <property type="entry name" value="DIPHTHINE METHYLTRANSFERASE"/>
    <property type="match status" value="1"/>
</dbReference>
<comment type="pathway">
    <text evidence="3">Protein modification.</text>
</comment>
<dbReference type="FunCoup" id="A0A1Y2E738">
    <property type="interactions" value="129"/>
</dbReference>
<keyword evidence="6" id="KW-1185">Reference proteome</keyword>
<accession>A0A1Y2E738</accession>
<dbReference type="SUPFAM" id="SSF50978">
    <property type="entry name" value="WD40 repeat-like"/>
    <property type="match status" value="1"/>
</dbReference>
<evidence type="ECO:0000256" key="2">
    <source>
        <dbReference type="ARBA" id="ARBA00022737"/>
    </source>
</evidence>
<keyword evidence="2" id="KW-0677">Repeat</keyword>
<dbReference type="InterPro" id="IPR052415">
    <property type="entry name" value="Diphthine_MTase"/>
</dbReference>
<dbReference type="GO" id="GO:0017183">
    <property type="term" value="P:protein histidyl modification to diphthamide"/>
    <property type="evidence" value="ECO:0007669"/>
    <property type="project" value="TreeGrafter"/>
</dbReference>
<evidence type="ECO:0000256" key="1">
    <source>
        <dbReference type="ARBA" id="ARBA00022574"/>
    </source>
</evidence>
<dbReference type="AlphaFoldDB" id="A0A1Y2E738"/>
<reference evidence="5 6" key="1">
    <citation type="submission" date="2016-07" db="EMBL/GenBank/DDBJ databases">
        <title>Pervasive Adenine N6-methylation of Active Genes in Fungi.</title>
        <authorList>
            <consortium name="DOE Joint Genome Institute"/>
            <person name="Mondo S.J."/>
            <person name="Dannebaum R.O."/>
            <person name="Kuo R.C."/>
            <person name="Labutti K."/>
            <person name="Haridas S."/>
            <person name="Kuo A."/>
            <person name="Salamov A."/>
            <person name="Ahrendt S.R."/>
            <person name="Lipzen A."/>
            <person name="Sullivan W."/>
            <person name="Andreopoulos W.B."/>
            <person name="Clum A."/>
            <person name="Lindquist E."/>
            <person name="Daum C."/>
            <person name="Ramamoorthy G.K."/>
            <person name="Gryganskyi A."/>
            <person name="Culley D."/>
            <person name="Magnuson J.K."/>
            <person name="James T.Y."/>
            <person name="O'Malley M.A."/>
            <person name="Stajich J.E."/>
            <person name="Spatafora J.W."/>
            <person name="Visel A."/>
            <person name="Grigoriev I.V."/>
        </authorList>
    </citation>
    <scope>NUCLEOTIDE SEQUENCE [LARGE SCALE GENOMIC DNA]</scope>
    <source>
        <strain evidence="5 6">CBS 129021</strain>
    </source>
</reference>
<dbReference type="GeneID" id="63775949"/>
<evidence type="ECO:0000313" key="6">
    <source>
        <dbReference type="Proteomes" id="UP000193689"/>
    </source>
</evidence>
<evidence type="ECO:0008006" key="7">
    <source>
        <dbReference type="Google" id="ProtNLM"/>
    </source>
</evidence>
<name>A0A1Y2E738_9PEZI</name>
<dbReference type="GO" id="GO:0061685">
    <property type="term" value="F:diphthine methylesterase activity"/>
    <property type="evidence" value="ECO:0007669"/>
    <property type="project" value="TreeGrafter"/>
</dbReference>
<dbReference type="InParanoid" id="A0A1Y2E738"/>
<protein>
    <recommendedName>
        <fullName evidence="7">WD40-repeat-containing domain protein</fullName>
    </recommendedName>
</protein>
<dbReference type="OrthoDB" id="1930760at2759"/>
<dbReference type="PANTHER" id="PTHR46042">
    <property type="entry name" value="DIPHTHINE METHYLTRANSFERASE"/>
    <property type="match status" value="1"/>
</dbReference>
<dbReference type="InterPro" id="IPR015943">
    <property type="entry name" value="WD40/YVTN_repeat-like_dom_sf"/>
</dbReference>
<keyword evidence="1" id="KW-0853">WD repeat</keyword>
<organism evidence="5 6">
    <name type="scientific">Pseudomassariella vexata</name>
    <dbReference type="NCBI Taxonomy" id="1141098"/>
    <lineage>
        <taxon>Eukaryota</taxon>
        <taxon>Fungi</taxon>
        <taxon>Dikarya</taxon>
        <taxon>Ascomycota</taxon>
        <taxon>Pezizomycotina</taxon>
        <taxon>Sordariomycetes</taxon>
        <taxon>Xylariomycetidae</taxon>
        <taxon>Amphisphaeriales</taxon>
        <taxon>Pseudomassariaceae</taxon>
        <taxon>Pseudomassariella</taxon>
    </lineage>
</organism>
<dbReference type="Proteomes" id="UP000193689">
    <property type="component" value="Unassembled WGS sequence"/>
</dbReference>
<comment type="caution">
    <text evidence="5">The sequence shown here is derived from an EMBL/GenBank/DDBJ whole genome shotgun (WGS) entry which is preliminary data.</text>
</comment>
<evidence type="ECO:0000313" key="5">
    <source>
        <dbReference type="EMBL" id="ORY67086.1"/>
    </source>
</evidence>
<sequence>MMDQQKAHVSSIQQLALDLPPSCIEFCQAHKDYFVVGTYNLQKDENADNIKDNQDNDGDQQEKTQQPQSRNGSLIVFRLEPNNMVPVQTVRHPSAILDLHFHPEKQDVLAVVASTGDLSFFKLDPSCSDGHLTHIATHRPLGEDESVLLLSCCWHPRLANLIAITTSTFEVHVLQVDDSWNVKFSQGPLLVHSLEAWTVAFSPFLEDSLTNKGSSKGANRKDFTIYSGGDDSKLLQTTCVYNLNPNEDEASIEAPYPTISIRGHGAGVTAILPLDLKLDDDAAVVVTGSYDDYIRVFAVYEQHEGALSQRSKLLKELDLGGGVWRLKLVRLGDKGSATILASCMHAGPRVLQVGIASDGNCDIVVLDYLNEHRSMNYGSDFMPGTEGLESSLCCVSTSFYDKLMCLWNS</sequence>
<dbReference type="EMBL" id="MCFJ01000004">
    <property type="protein sequence ID" value="ORY67086.1"/>
    <property type="molecule type" value="Genomic_DNA"/>
</dbReference>
<evidence type="ECO:0000256" key="4">
    <source>
        <dbReference type="SAM" id="MobiDB-lite"/>
    </source>
</evidence>
<evidence type="ECO:0000256" key="3">
    <source>
        <dbReference type="ARBA" id="ARBA00043952"/>
    </source>
</evidence>
<dbReference type="RefSeq" id="XP_040717710.1">
    <property type="nucleotide sequence ID" value="XM_040859737.1"/>
</dbReference>